<gene>
    <name evidence="6" type="ORF">ENJ42_04370</name>
</gene>
<evidence type="ECO:0000256" key="4">
    <source>
        <dbReference type="ARBA" id="ARBA00023136"/>
    </source>
</evidence>
<sequence length="216" mass="24252">RMPMTNANQTPPETAKPNSFFTDLGPVMAYVLVFNIARRMIDKQGTFSLLGMQFPGADAPLYIGSIVFAVAIIIAVVYSKIKTGRVSLMLWITAAIVFASVAVTLIFRNPTIFKMKPTAINALFGVGILGSLMMGKNLFRVMFGEVYTLPEKAWRTLALRWGVFFLFLAVLNEYIWRNYSTDFWSNFKLAGMLPITFVFTLLNIPLLMKHMAPNSE</sequence>
<evidence type="ECO:0000256" key="5">
    <source>
        <dbReference type="SAM" id="Phobius"/>
    </source>
</evidence>
<feature type="transmembrane region" description="Helical" evidence="5">
    <location>
        <begin position="20"/>
        <end position="38"/>
    </location>
</feature>
<evidence type="ECO:0000313" key="6">
    <source>
        <dbReference type="EMBL" id="HHL42831.1"/>
    </source>
</evidence>
<keyword evidence="1" id="KW-1003">Cell membrane</keyword>
<dbReference type="Proteomes" id="UP000885830">
    <property type="component" value="Unassembled WGS sequence"/>
</dbReference>
<dbReference type="HAMAP" id="MF_00189">
    <property type="entry name" value="YciB"/>
    <property type="match status" value="1"/>
</dbReference>
<dbReference type="AlphaFoldDB" id="A0A7C5M0U0"/>
<dbReference type="PANTHER" id="PTHR36917">
    <property type="entry name" value="INTRACELLULAR SEPTATION PROTEIN A-RELATED"/>
    <property type="match status" value="1"/>
</dbReference>
<organism evidence="6">
    <name type="scientific">Hellea balneolensis</name>
    <dbReference type="NCBI Taxonomy" id="287478"/>
    <lineage>
        <taxon>Bacteria</taxon>
        <taxon>Pseudomonadati</taxon>
        <taxon>Pseudomonadota</taxon>
        <taxon>Alphaproteobacteria</taxon>
        <taxon>Maricaulales</taxon>
        <taxon>Robiginitomaculaceae</taxon>
        <taxon>Hellea</taxon>
    </lineage>
</organism>
<feature type="transmembrane region" description="Helical" evidence="5">
    <location>
        <begin position="59"/>
        <end position="81"/>
    </location>
</feature>
<keyword evidence="3 5" id="KW-1133">Transmembrane helix</keyword>
<name>A0A7C5M0U0_9PROT</name>
<keyword evidence="2 5" id="KW-0812">Transmembrane</keyword>
<feature type="transmembrane region" description="Helical" evidence="5">
    <location>
        <begin position="87"/>
        <end position="107"/>
    </location>
</feature>
<feature type="non-terminal residue" evidence="6">
    <location>
        <position position="1"/>
    </location>
</feature>
<dbReference type="GO" id="GO:0005886">
    <property type="term" value="C:plasma membrane"/>
    <property type="evidence" value="ECO:0007669"/>
    <property type="project" value="TreeGrafter"/>
</dbReference>
<reference evidence="6" key="1">
    <citation type="journal article" date="2020" name="mSystems">
        <title>Genome- and Community-Level Interaction Insights into Carbon Utilization and Element Cycling Functions of Hydrothermarchaeota in Hydrothermal Sediment.</title>
        <authorList>
            <person name="Zhou Z."/>
            <person name="Liu Y."/>
            <person name="Xu W."/>
            <person name="Pan J."/>
            <person name="Luo Z.H."/>
            <person name="Li M."/>
        </authorList>
    </citation>
    <scope>NUCLEOTIDE SEQUENCE [LARGE SCALE GENOMIC DNA]</scope>
    <source>
        <strain evidence="6">HyVt-485</strain>
    </source>
</reference>
<feature type="transmembrane region" description="Helical" evidence="5">
    <location>
        <begin position="119"/>
        <end position="138"/>
    </location>
</feature>
<dbReference type="InterPro" id="IPR006008">
    <property type="entry name" value="YciB"/>
</dbReference>
<feature type="transmembrane region" description="Helical" evidence="5">
    <location>
        <begin position="187"/>
        <end position="208"/>
    </location>
</feature>
<dbReference type="Pfam" id="PF04279">
    <property type="entry name" value="IspA"/>
    <property type="match status" value="1"/>
</dbReference>
<evidence type="ECO:0000256" key="2">
    <source>
        <dbReference type="ARBA" id="ARBA00022692"/>
    </source>
</evidence>
<feature type="transmembrane region" description="Helical" evidence="5">
    <location>
        <begin position="158"/>
        <end position="175"/>
    </location>
</feature>
<dbReference type="EMBL" id="DRMJ01000215">
    <property type="protein sequence ID" value="HHL42831.1"/>
    <property type="molecule type" value="Genomic_DNA"/>
</dbReference>
<dbReference type="PANTHER" id="PTHR36917:SF1">
    <property type="entry name" value="INNER MEMBRANE-SPANNING PROTEIN YCIB"/>
    <property type="match status" value="1"/>
</dbReference>
<comment type="caution">
    <text evidence="6">The sequence shown here is derived from an EMBL/GenBank/DDBJ whole genome shotgun (WGS) entry which is preliminary data.</text>
</comment>
<accession>A0A7C5M0U0</accession>
<proteinExistence type="inferred from homology"/>
<keyword evidence="4 5" id="KW-0472">Membrane</keyword>
<evidence type="ECO:0000256" key="1">
    <source>
        <dbReference type="ARBA" id="ARBA00022475"/>
    </source>
</evidence>
<protein>
    <submittedName>
        <fullName evidence="6">Septation protein IspZ</fullName>
    </submittedName>
</protein>
<evidence type="ECO:0000256" key="3">
    <source>
        <dbReference type="ARBA" id="ARBA00022989"/>
    </source>
</evidence>